<evidence type="ECO:0000313" key="2">
    <source>
        <dbReference type="EMBL" id="MCT8330451.1"/>
    </source>
</evidence>
<gene>
    <name evidence="2" type="ORF">N5I32_13060</name>
</gene>
<organism evidence="2 3">
    <name type="scientific">Albidovulum sediminis</name>
    <dbReference type="NCBI Taxonomy" id="3066345"/>
    <lineage>
        <taxon>Bacteria</taxon>
        <taxon>Pseudomonadati</taxon>
        <taxon>Pseudomonadota</taxon>
        <taxon>Alphaproteobacteria</taxon>
        <taxon>Rhodobacterales</taxon>
        <taxon>Paracoccaceae</taxon>
        <taxon>Albidovulum</taxon>
    </lineage>
</organism>
<feature type="domain" description="Hedgehog/Intein (Hint)" evidence="1">
    <location>
        <begin position="36"/>
        <end position="182"/>
    </location>
</feature>
<comment type="caution">
    <text evidence="2">The sequence shown here is derived from an EMBL/GenBank/DDBJ whole genome shotgun (WGS) entry which is preliminary data.</text>
</comment>
<sequence>MRTRRYEIAWLSASGDVETSTRIAPAIAQFEEAFSAFARGTVLHTEDGPVAVEDLMPGTRVQTAEGRMERVMWVGSMTIFPPNTVNGIEPALMTRITADAFGLGRPNPDLVLGPRARILLRDDRFHSATGIAAAYAPASAFVDGVSIVEVTPIAPIPVYHLVLERHGSIRAAGLEVESYHPGIGNVESADPQMAALFLALFPHAKSFADFGPVAHPRLSSAEMERVLYG</sequence>
<name>A0ABT2NP00_9RHOB</name>
<dbReference type="Proteomes" id="UP001205601">
    <property type="component" value="Unassembled WGS sequence"/>
</dbReference>
<evidence type="ECO:0000313" key="3">
    <source>
        <dbReference type="Proteomes" id="UP001205601"/>
    </source>
</evidence>
<proteinExistence type="predicted"/>
<dbReference type="RefSeq" id="WP_261496316.1">
    <property type="nucleotide sequence ID" value="NZ_JAOCQF010000002.1"/>
</dbReference>
<reference evidence="3" key="1">
    <citation type="submission" date="2023-07" db="EMBL/GenBank/DDBJ databases">
        <title>Defluviimonas sediminis sp. nov., isolated from mangrove sediment.</title>
        <authorList>
            <person name="Liu L."/>
            <person name="Li J."/>
            <person name="Huang Y."/>
            <person name="Pan J."/>
            <person name="Li M."/>
        </authorList>
    </citation>
    <scope>NUCLEOTIDE SEQUENCE [LARGE SCALE GENOMIC DNA]</scope>
    <source>
        <strain evidence="3">FT324</strain>
    </source>
</reference>
<dbReference type="SUPFAM" id="SSF51294">
    <property type="entry name" value="Hedgehog/intein (Hint) domain"/>
    <property type="match status" value="1"/>
</dbReference>
<dbReference type="Pfam" id="PF13403">
    <property type="entry name" value="Hint_2"/>
    <property type="match status" value="1"/>
</dbReference>
<protein>
    <submittedName>
        <fullName evidence="2">Hint domain-containing protein</fullName>
    </submittedName>
</protein>
<dbReference type="EMBL" id="JAOCQF010000002">
    <property type="protein sequence ID" value="MCT8330451.1"/>
    <property type="molecule type" value="Genomic_DNA"/>
</dbReference>
<dbReference type="InterPro" id="IPR028992">
    <property type="entry name" value="Hedgehog/Intein_dom"/>
</dbReference>
<evidence type="ECO:0000259" key="1">
    <source>
        <dbReference type="Pfam" id="PF13403"/>
    </source>
</evidence>
<keyword evidence="3" id="KW-1185">Reference proteome</keyword>
<accession>A0ABT2NP00</accession>
<dbReference type="InterPro" id="IPR036844">
    <property type="entry name" value="Hint_dom_sf"/>
</dbReference>